<organism evidence="8 9">
    <name type="scientific">Diploscapter pachys</name>
    <dbReference type="NCBI Taxonomy" id="2018661"/>
    <lineage>
        <taxon>Eukaryota</taxon>
        <taxon>Metazoa</taxon>
        <taxon>Ecdysozoa</taxon>
        <taxon>Nematoda</taxon>
        <taxon>Chromadorea</taxon>
        <taxon>Rhabditida</taxon>
        <taxon>Rhabditina</taxon>
        <taxon>Rhabditomorpha</taxon>
        <taxon>Rhabditoidea</taxon>
        <taxon>Rhabditidae</taxon>
        <taxon>Diploscapter</taxon>
    </lineage>
</organism>
<dbReference type="GO" id="GO:0007165">
    <property type="term" value="P:signal transduction"/>
    <property type="evidence" value="ECO:0007669"/>
    <property type="project" value="TreeGrafter"/>
</dbReference>
<gene>
    <name evidence="8" type="ORF">WR25_15855</name>
</gene>
<sequence length="506" mass="57603">MLKISTAYTAGRMVSLRLQRATFSGRFNRPNESDDKRRIVLKGLLYMFLDITIALGVALLLYLMFVGKGISPSPRPLYCNDTGIAKPFYPNTVDLKQLLLISLATPFLVICTVEALLFYNAEGNHRLAKFFTTSTLVYLQYVIVYAVGTFAMEIIKCRVGRLRPHFLAACRPDWSKMDCKTDPNSVIPPEEVICLNPDFRRIRTARASFPSGHTAAAALCWLFMSIYLIRMASATRNRYVIWMRNVLITIFTIWTFFVAVTRVTDYWHHPTDVLGGFVLAISCVFPPFLSSWKTESEVYNPRRVEMNLQEAKTKFIELLDNVDPAKKSAFLRYVTTFSDVKRSKLAIDAEEKLQRISDSLREQLPTCAILDSENVLYPQVGFDSEHNSQNTVNVDCFLYNDDAVEDLISHGKMSRNYCLDCGSKNTKPLLFISHSLSVPQIEFIFTKLIPLDKDSLPADFHVLDIGSRIGSIVFGAALFRFPLHHFTRFKNVHNGKSDKFFTSSNF</sequence>
<keyword evidence="3 6" id="KW-0812">Transmembrane</keyword>
<dbReference type="GO" id="GO:0006644">
    <property type="term" value="P:phospholipid metabolic process"/>
    <property type="evidence" value="ECO:0007669"/>
    <property type="project" value="InterPro"/>
</dbReference>
<dbReference type="AlphaFoldDB" id="A0A2A2J7I5"/>
<feature type="transmembrane region" description="Helical" evidence="6">
    <location>
        <begin position="273"/>
        <end position="292"/>
    </location>
</feature>
<dbReference type="SMART" id="SM00014">
    <property type="entry name" value="acidPPc"/>
    <property type="match status" value="1"/>
</dbReference>
<keyword evidence="5 6" id="KW-0472">Membrane</keyword>
<dbReference type="Proteomes" id="UP000218231">
    <property type="component" value="Unassembled WGS sequence"/>
</dbReference>
<feature type="transmembrane region" description="Helical" evidence="6">
    <location>
        <begin position="209"/>
        <end position="229"/>
    </location>
</feature>
<dbReference type="GO" id="GO:0008195">
    <property type="term" value="F:phosphatidate phosphatase activity"/>
    <property type="evidence" value="ECO:0007669"/>
    <property type="project" value="TreeGrafter"/>
</dbReference>
<dbReference type="InterPro" id="IPR036938">
    <property type="entry name" value="PAP2/HPO_sf"/>
</dbReference>
<dbReference type="Pfam" id="PF01569">
    <property type="entry name" value="PAP2"/>
    <property type="match status" value="1"/>
</dbReference>
<evidence type="ECO:0000256" key="4">
    <source>
        <dbReference type="ARBA" id="ARBA00022989"/>
    </source>
</evidence>
<dbReference type="GO" id="GO:0005886">
    <property type="term" value="C:plasma membrane"/>
    <property type="evidence" value="ECO:0007669"/>
    <property type="project" value="TreeGrafter"/>
</dbReference>
<dbReference type="InterPro" id="IPR000326">
    <property type="entry name" value="PAP2/HPO"/>
</dbReference>
<accession>A0A2A2J7I5</accession>
<evidence type="ECO:0000256" key="3">
    <source>
        <dbReference type="ARBA" id="ARBA00022692"/>
    </source>
</evidence>
<dbReference type="SUPFAM" id="SSF48317">
    <property type="entry name" value="Acid phosphatase/Vanadium-dependent haloperoxidase"/>
    <property type="match status" value="1"/>
</dbReference>
<evidence type="ECO:0000259" key="7">
    <source>
        <dbReference type="SMART" id="SM00014"/>
    </source>
</evidence>
<comment type="similarity">
    <text evidence="2">Belongs to the PA-phosphatase related phosphoesterase family.</text>
</comment>
<keyword evidence="4 6" id="KW-1133">Transmembrane helix</keyword>
<keyword evidence="9" id="KW-1185">Reference proteome</keyword>
<comment type="caution">
    <text evidence="8">The sequence shown here is derived from an EMBL/GenBank/DDBJ whole genome shotgun (WGS) entry which is preliminary data.</text>
</comment>
<dbReference type="Gene3D" id="1.20.144.10">
    <property type="entry name" value="Phosphatidic acid phosphatase type 2/haloperoxidase"/>
    <property type="match status" value="1"/>
</dbReference>
<dbReference type="STRING" id="2018661.A0A2A2J7I5"/>
<evidence type="ECO:0000313" key="9">
    <source>
        <dbReference type="Proteomes" id="UP000218231"/>
    </source>
</evidence>
<feature type="transmembrane region" description="Helical" evidence="6">
    <location>
        <begin position="138"/>
        <end position="155"/>
    </location>
</feature>
<evidence type="ECO:0000256" key="2">
    <source>
        <dbReference type="ARBA" id="ARBA00008816"/>
    </source>
</evidence>
<dbReference type="InterPro" id="IPR043216">
    <property type="entry name" value="PAP-like"/>
</dbReference>
<evidence type="ECO:0000256" key="1">
    <source>
        <dbReference type="ARBA" id="ARBA00004141"/>
    </source>
</evidence>
<dbReference type="PANTHER" id="PTHR10165">
    <property type="entry name" value="LIPID PHOSPHATE PHOSPHATASE"/>
    <property type="match status" value="1"/>
</dbReference>
<dbReference type="EMBL" id="LIAE01010628">
    <property type="protein sequence ID" value="PAV57740.1"/>
    <property type="molecule type" value="Genomic_DNA"/>
</dbReference>
<feature type="transmembrane region" description="Helical" evidence="6">
    <location>
        <begin position="241"/>
        <end position="261"/>
    </location>
</feature>
<name>A0A2A2J7I5_9BILA</name>
<reference evidence="8" key="1">
    <citation type="journal article" date="2017" name="Curr. Biol.">
        <title>Genome architecture and evolution of a unichromosomal asexual nematode.</title>
        <authorList>
            <person name="Fradin H."/>
            <person name="Zegar C."/>
            <person name="Gutwein M."/>
            <person name="Lucas J."/>
            <person name="Kovtun M."/>
            <person name="Corcoran D."/>
            <person name="Baugh L.R."/>
            <person name="Kiontke K."/>
            <person name="Gunsalus K."/>
            <person name="Fitch D.H."/>
            <person name="Piano F."/>
        </authorList>
    </citation>
    <scope>NUCLEOTIDE SEQUENCE [LARGE SCALE GENOMIC DNA]</scope>
    <source>
        <strain evidence="8">PF1309</strain>
    </source>
</reference>
<evidence type="ECO:0000256" key="6">
    <source>
        <dbReference type="SAM" id="Phobius"/>
    </source>
</evidence>
<comment type="subcellular location">
    <subcellularLocation>
        <location evidence="1">Membrane</location>
        <topology evidence="1">Multi-pass membrane protein</topology>
    </subcellularLocation>
</comment>
<evidence type="ECO:0000256" key="5">
    <source>
        <dbReference type="ARBA" id="ARBA00023136"/>
    </source>
</evidence>
<dbReference type="OrthoDB" id="8907274at2759"/>
<dbReference type="FunFam" id="1.20.144.10:FF:000039">
    <property type="entry name" value="PhosphoLipid PhosPhatase homolog"/>
    <property type="match status" value="1"/>
</dbReference>
<feature type="transmembrane region" description="Helical" evidence="6">
    <location>
        <begin position="98"/>
        <end position="118"/>
    </location>
</feature>
<dbReference type="PANTHER" id="PTHR10165:SF174">
    <property type="entry name" value="PHOSPHATIDIC ACID PHOSPHATASE TYPE 2_HALOPEROXIDASE DOMAIN-CONTAINING PROTEIN"/>
    <property type="match status" value="1"/>
</dbReference>
<protein>
    <recommendedName>
        <fullName evidence="7">Phosphatidic acid phosphatase type 2/haloperoxidase domain-containing protein</fullName>
    </recommendedName>
</protein>
<feature type="transmembrane region" description="Helical" evidence="6">
    <location>
        <begin position="44"/>
        <end position="65"/>
    </location>
</feature>
<dbReference type="GO" id="GO:0046839">
    <property type="term" value="P:phospholipid dephosphorylation"/>
    <property type="evidence" value="ECO:0007669"/>
    <property type="project" value="TreeGrafter"/>
</dbReference>
<proteinExistence type="inferred from homology"/>
<evidence type="ECO:0000313" key="8">
    <source>
        <dbReference type="EMBL" id="PAV57740.1"/>
    </source>
</evidence>
<feature type="domain" description="Phosphatidic acid phosphatase type 2/haloperoxidase" evidence="7">
    <location>
        <begin position="139"/>
        <end position="288"/>
    </location>
</feature>